<accession>A0A9P6BC37</accession>
<reference evidence="2" key="1">
    <citation type="submission" date="2020-11" db="EMBL/GenBank/DDBJ databases">
        <authorList>
            <consortium name="DOE Joint Genome Institute"/>
            <person name="Ahrendt S."/>
            <person name="Riley R."/>
            <person name="Andreopoulos W."/>
            <person name="Labutti K."/>
            <person name="Pangilinan J."/>
            <person name="Ruiz-Duenas F.J."/>
            <person name="Barrasa J.M."/>
            <person name="Sanchez-Garcia M."/>
            <person name="Camarero S."/>
            <person name="Miyauchi S."/>
            <person name="Serrano A."/>
            <person name="Linde D."/>
            <person name="Babiker R."/>
            <person name="Drula E."/>
            <person name="Ayuso-Fernandez I."/>
            <person name="Pacheco R."/>
            <person name="Padilla G."/>
            <person name="Ferreira P."/>
            <person name="Barriuso J."/>
            <person name="Kellner H."/>
            <person name="Castanera R."/>
            <person name="Alfaro M."/>
            <person name="Ramirez L."/>
            <person name="Pisabarro A.G."/>
            <person name="Kuo A."/>
            <person name="Tritt A."/>
            <person name="Lipzen A."/>
            <person name="He G."/>
            <person name="Yan M."/>
            <person name="Ng V."/>
            <person name="Cullen D."/>
            <person name="Martin F."/>
            <person name="Rosso M.-N."/>
            <person name="Henrissat B."/>
            <person name="Hibbett D."/>
            <person name="Martinez A.T."/>
            <person name="Grigoriev I.V."/>
        </authorList>
    </citation>
    <scope>NUCLEOTIDE SEQUENCE</scope>
    <source>
        <strain evidence="2">CBS 506.95</strain>
    </source>
</reference>
<organism evidence="2 3">
    <name type="scientific">Crepidotus variabilis</name>
    <dbReference type="NCBI Taxonomy" id="179855"/>
    <lineage>
        <taxon>Eukaryota</taxon>
        <taxon>Fungi</taxon>
        <taxon>Dikarya</taxon>
        <taxon>Basidiomycota</taxon>
        <taxon>Agaricomycotina</taxon>
        <taxon>Agaricomycetes</taxon>
        <taxon>Agaricomycetidae</taxon>
        <taxon>Agaricales</taxon>
        <taxon>Agaricineae</taxon>
        <taxon>Crepidotaceae</taxon>
        <taxon>Crepidotus</taxon>
    </lineage>
</organism>
<comment type="caution">
    <text evidence="2">The sequence shown here is derived from an EMBL/GenBank/DDBJ whole genome shotgun (WGS) entry which is preliminary data.</text>
</comment>
<name>A0A9P6BC37_9AGAR</name>
<dbReference type="Proteomes" id="UP000807306">
    <property type="component" value="Unassembled WGS sequence"/>
</dbReference>
<dbReference type="EMBL" id="MU158150">
    <property type="protein sequence ID" value="KAF9521294.1"/>
    <property type="molecule type" value="Genomic_DNA"/>
</dbReference>
<dbReference type="AlphaFoldDB" id="A0A9P6BC37"/>
<feature type="compositionally biased region" description="Basic residues" evidence="1">
    <location>
        <begin position="92"/>
        <end position="113"/>
    </location>
</feature>
<keyword evidence="3" id="KW-1185">Reference proteome</keyword>
<evidence type="ECO:0000256" key="1">
    <source>
        <dbReference type="SAM" id="MobiDB-lite"/>
    </source>
</evidence>
<feature type="compositionally biased region" description="Basic and acidic residues" evidence="1">
    <location>
        <begin position="365"/>
        <end position="379"/>
    </location>
</feature>
<feature type="region of interest" description="Disordered" evidence="1">
    <location>
        <begin position="80"/>
        <end position="125"/>
    </location>
</feature>
<proteinExistence type="predicted"/>
<evidence type="ECO:0000313" key="3">
    <source>
        <dbReference type="Proteomes" id="UP000807306"/>
    </source>
</evidence>
<sequence length="407" mass="44241">LAGGSGLVPWKKLREAQTTYIQAEYLPARFVMKKPRELSQGDIVRFFEHVRAREQAKGPNEAFRLEKIWDHSVGAVMESSYPLDQNRNTATAKKKATKPNGRGKGKTKKKNKTKGTVPSLPEGLLTMDASRGGTPGNMPAEMTTAASVDRSNLLGGAPVNMVARQHEASRTSAHQELQQEEASWHLTPQQRFGISGAADSHQDAVEIEANEGMEWVPAGKSTLGFLVPSGRANSPVGNSQGTSSTYGNAFPGAINPAPSVERPVDNIGFGCLNSRETVYSAPETDINASMRRDSFNSAVENHRSIAPAEPPINPVSNIDPSAFPSQRRVAPVPVQRSTLSVDDRANQILAENDITHRPRVSIGQRELRGGKNPSLREKRTSDVLALDEALKYGIKGKRISKPKQRDT</sequence>
<feature type="region of interest" description="Disordered" evidence="1">
    <location>
        <begin position="355"/>
        <end position="379"/>
    </location>
</feature>
<feature type="non-terminal residue" evidence="2">
    <location>
        <position position="1"/>
    </location>
</feature>
<protein>
    <submittedName>
        <fullName evidence="2">Uncharacterized protein</fullName>
    </submittedName>
</protein>
<gene>
    <name evidence="2" type="ORF">CPB83DRAFT_932677</name>
</gene>
<evidence type="ECO:0000313" key="2">
    <source>
        <dbReference type="EMBL" id="KAF9521294.1"/>
    </source>
</evidence>